<dbReference type="Proteomes" id="UP001219525">
    <property type="component" value="Unassembled WGS sequence"/>
</dbReference>
<keyword evidence="7 8" id="KW-0067">ATP-binding</keyword>
<evidence type="ECO:0000256" key="2">
    <source>
        <dbReference type="ARBA" id="ARBA00012023"/>
    </source>
</evidence>
<evidence type="ECO:0000256" key="6">
    <source>
        <dbReference type="ARBA" id="ARBA00022777"/>
    </source>
</evidence>
<keyword evidence="10" id="KW-1185">Reference proteome</keyword>
<evidence type="ECO:0000256" key="4">
    <source>
        <dbReference type="ARBA" id="ARBA00022679"/>
    </source>
</evidence>
<name>A0AAD6VUT8_9AGAR</name>
<organism evidence="9 10">
    <name type="scientific">Mycena pura</name>
    <dbReference type="NCBI Taxonomy" id="153505"/>
    <lineage>
        <taxon>Eukaryota</taxon>
        <taxon>Fungi</taxon>
        <taxon>Dikarya</taxon>
        <taxon>Basidiomycota</taxon>
        <taxon>Agaricomycotina</taxon>
        <taxon>Agaricomycetes</taxon>
        <taxon>Agaricomycetidae</taxon>
        <taxon>Agaricales</taxon>
        <taxon>Marasmiineae</taxon>
        <taxon>Mycenaceae</taxon>
        <taxon>Mycena</taxon>
    </lineage>
</organism>
<dbReference type="GO" id="GO:0035299">
    <property type="term" value="F:inositol-1,3,4,5,6-pentakisphosphate 2-kinase activity"/>
    <property type="evidence" value="ECO:0007669"/>
    <property type="project" value="UniProtKB-EC"/>
</dbReference>
<dbReference type="GO" id="GO:0005634">
    <property type="term" value="C:nucleus"/>
    <property type="evidence" value="ECO:0007669"/>
    <property type="project" value="TreeGrafter"/>
</dbReference>
<keyword evidence="4 8" id="KW-0808">Transferase</keyword>
<dbReference type="Pfam" id="PF06090">
    <property type="entry name" value="Ins_P5_2-kin"/>
    <property type="match status" value="1"/>
</dbReference>
<dbReference type="Gene3D" id="3.30.200.110">
    <property type="entry name" value="Inositol-pentakisphosphate 2-kinase, N-lobe"/>
    <property type="match status" value="1"/>
</dbReference>
<accession>A0AAD6VUT8</accession>
<protein>
    <recommendedName>
        <fullName evidence="3 8">Inositol-pentakisphosphate 2-kinase</fullName>
        <ecNumber evidence="2 8">2.7.1.158</ecNumber>
    </recommendedName>
</protein>
<dbReference type="GO" id="GO:0032958">
    <property type="term" value="P:inositol phosphate biosynthetic process"/>
    <property type="evidence" value="ECO:0007669"/>
    <property type="project" value="TreeGrafter"/>
</dbReference>
<evidence type="ECO:0000256" key="1">
    <source>
        <dbReference type="ARBA" id="ARBA00001774"/>
    </source>
</evidence>
<evidence type="ECO:0000256" key="7">
    <source>
        <dbReference type="ARBA" id="ARBA00022840"/>
    </source>
</evidence>
<evidence type="ECO:0000313" key="10">
    <source>
        <dbReference type="Proteomes" id="UP001219525"/>
    </source>
</evidence>
<comment type="domain">
    <text evidence="8">The EXKPK motif is conserved in inositol-pentakisphosphate 2-kinases of both family 1 and 2.</text>
</comment>
<comment type="function">
    <text evidence="8">Phosphorylates Ins(1,3,4,5,6)P5 at position 2 to form Ins(1,2,3,4,5,6)P6 (InsP6 or phytate).</text>
</comment>
<dbReference type="PANTHER" id="PTHR14456">
    <property type="entry name" value="INOSITOL POLYPHOSPHATE KINASE 1"/>
    <property type="match status" value="1"/>
</dbReference>
<comment type="caution">
    <text evidence="9">The sequence shown here is derived from an EMBL/GenBank/DDBJ whole genome shotgun (WGS) entry which is preliminary data.</text>
</comment>
<dbReference type="InterPro" id="IPR009286">
    <property type="entry name" value="Ins_P5_2-kin"/>
</dbReference>
<keyword evidence="5 8" id="KW-0547">Nucleotide-binding</keyword>
<dbReference type="InterPro" id="IPR043001">
    <property type="entry name" value="IP5_2-K_N_lobe"/>
</dbReference>
<dbReference type="EMBL" id="JARJCW010000014">
    <property type="protein sequence ID" value="KAJ7217091.1"/>
    <property type="molecule type" value="Genomic_DNA"/>
</dbReference>
<proteinExistence type="predicted"/>
<dbReference type="PANTHER" id="PTHR14456:SF2">
    <property type="entry name" value="INOSITOL-PENTAKISPHOSPHATE 2-KINASE"/>
    <property type="match status" value="1"/>
</dbReference>
<dbReference type="GO" id="GO:0005524">
    <property type="term" value="F:ATP binding"/>
    <property type="evidence" value="ECO:0007669"/>
    <property type="project" value="UniProtKB-KW"/>
</dbReference>
<evidence type="ECO:0000313" key="9">
    <source>
        <dbReference type="EMBL" id="KAJ7217091.1"/>
    </source>
</evidence>
<gene>
    <name evidence="9" type="ORF">GGX14DRAFT_601997</name>
</gene>
<keyword evidence="6 8" id="KW-0418">Kinase</keyword>
<dbReference type="EC" id="2.7.1.158" evidence="2 8"/>
<evidence type="ECO:0000256" key="3">
    <source>
        <dbReference type="ARBA" id="ARBA00014846"/>
    </source>
</evidence>
<dbReference type="AlphaFoldDB" id="A0AAD6VUT8"/>
<reference evidence="9" key="1">
    <citation type="submission" date="2023-03" db="EMBL/GenBank/DDBJ databases">
        <title>Massive genome expansion in bonnet fungi (Mycena s.s.) driven by repeated elements and novel gene families across ecological guilds.</title>
        <authorList>
            <consortium name="Lawrence Berkeley National Laboratory"/>
            <person name="Harder C.B."/>
            <person name="Miyauchi S."/>
            <person name="Viragh M."/>
            <person name="Kuo A."/>
            <person name="Thoen E."/>
            <person name="Andreopoulos B."/>
            <person name="Lu D."/>
            <person name="Skrede I."/>
            <person name="Drula E."/>
            <person name="Henrissat B."/>
            <person name="Morin E."/>
            <person name="Kohler A."/>
            <person name="Barry K."/>
            <person name="LaButti K."/>
            <person name="Morin E."/>
            <person name="Salamov A."/>
            <person name="Lipzen A."/>
            <person name="Mereny Z."/>
            <person name="Hegedus B."/>
            <person name="Baldrian P."/>
            <person name="Stursova M."/>
            <person name="Weitz H."/>
            <person name="Taylor A."/>
            <person name="Grigoriev I.V."/>
            <person name="Nagy L.G."/>
            <person name="Martin F."/>
            <person name="Kauserud H."/>
        </authorList>
    </citation>
    <scope>NUCLEOTIDE SEQUENCE</scope>
    <source>
        <strain evidence="9">9144</strain>
    </source>
</reference>
<comment type="catalytic activity">
    <reaction evidence="1 8">
        <text>1D-myo-inositol 1,3,4,5,6-pentakisphosphate + ATP = 1D-myo-inositol hexakisphosphate + ADP + H(+)</text>
        <dbReference type="Rhea" id="RHEA:20313"/>
        <dbReference type="ChEBI" id="CHEBI:15378"/>
        <dbReference type="ChEBI" id="CHEBI:30616"/>
        <dbReference type="ChEBI" id="CHEBI:57733"/>
        <dbReference type="ChEBI" id="CHEBI:58130"/>
        <dbReference type="ChEBI" id="CHEBI:456216"/>
        <dbReference type="EC" id="2.7.1.158"/>
    </reaction>
</comment>
<evidence type="ECO:0000256" key="5">
    <source>
        <dbReference type="ARBA" id="ARBA00022741"/>
    </source>
</evidence>
<sequence>MACLADTHPADWSYLSEGGATIVFSYKGPPSPIFEGNVLRLRKCTLNDESTPPLGPEIDPAVDFQKKCIERLIPAAYLPRLEPVAVGPNADAWLAALAAQCEPRRPYERRQKDRIDVRRPRAVLATDLVGSQGIAVEIKPKWGFLPSPTHLSDLTRPVKTRTCRFCMHSHLKAQQGDSVSLDYCPLDLYSGDESRVMKALNALWDAWKESDGAVNNLKVFVRGNKIDPAEQHSILDMVSGATDPKEGLTSALLPVLINTPVLRTISRLQRTLDALDIEGLAALWGCAPGGADPTLAEWGDFISTYLAAPAPSPPADPAHLRYHVLAYILSATFKDCSVIVRVPDGTASVIDLDVKDVGRLPRWERLDREIVAAYTAIPEKNRKCCLDGSKS</sequence>
<evidence type="ECO:0000256" key="8">
    <source>
        <dbReference type="RuleBase" id="RU364126"/>
    </source>
</evidence>